<feature type="transmembrane region" description="Helical" evidence="10">
    <location>
        <begin position="144"/>
        <end position="170"/>
    </location>
</feature>
<dbReference type="InterPro" id="IPR000515">
    <property type="entry name" value="MetI-like"/>
</dbReference>
<keyword evidence="7 10" id="KW-0812">Transmembrane</keyword>
<feature type="transmembrane region" description="Helical" evidence="10">
    <location>
        <begin position="32"/>
        <end position="52"/>
    </location>
</feature>
<keyword evidence="13" id="KW-1185">Reference proteome</keyword>
<comment type="subcellular location">
    <subcellularLocation>
        <location evidence="2 10">Cell membrane</location>
        <topology evidence="2 10">Multi-pass membrane protein</topology>
    </subcellularLocation>
</comment>
<dbReference type="Proteomes" id="UP001499993">
    <property type="component" value="Unassembled WGS sequence"/>
</dbReference>
<keyword evidence="9 10" id="KW-0472">Membrane</keyword>
<reference evidence="13" key="1">
    <citation type="journal article" date="2019" name="Int. J. Syst. Evol. Microbiol.">
        <title>The Global Catalogue of Microorganisms (GCM) 10K type strain sequencing project: providing services to taxonomists for standard genome sequencing and annotation.</title>
        <authorList>
            <consortium name="The Broad Institute Genomics Platform"/>
            <consortium name="The Broad Institute Genome Sequencing Center for Infectious Disease"/>
            <person name="Wu L."/>
            <person name="Ma J."/>
        </authorList>
    </citation>
    <scope>NUCLEOTIDE SEQUENCE [LARGE SCALE GENOMIC DNA]</scope>
    <source>
        <strain evidence="13">JCM 18123</strain>
    </source>
</reference>
<sequence>MTTTEKQTAAGSPGDGPNLKAEGLYTRTLPTYFPLALLAGCLIVVAGAFYLLGAFHPVPVAVVAGIVYLAAVTTVSATVENGRRAADRFVTGIVYCCFIVAMVPLVSLLATVVVFGMERFDLYFLSVSMNGVIPSMDAGGVYHAIVGTLVITGLATVISVPIGLMTAVYVVEYGRGRLKQAITFFVDVMTGIPSIVAGLFVVALWILLFGPGNTNGLAGAIALSVLMIPVVVRSSEEMLRLVPNELREASYALGVPKWLTIVKVVLPTAVAGLTTGIILALARVIGETAPLILTAGMASTRIQANPLDGDMMSLPVYIYKAVRDMGLSGEAGVYAEQRAWAAALTLILVVMLLFLAARLVSRFLSPRSR</sequence>
<dbReference type="RefSeq" id="WP_344142510.1">
    <property type="nucleotide sequence ID" value="NZ_BAABIK010000009.1"/>
</dbReference>
<dbReference type="CDD" id="cd06261">
    <property type="entry name" value="TM_PBP2"/>
    <property type="match status" value="1"/>
</dbReference>
<comment type="caution">
    <text evidence="12">The sequence shown here is derived from an EMBL/GenBank/DDBJ whole genome shotgun (WGS) entry which is preliminary data.</text>
</comment>
<feature type="transmembrane region" description="Helical" evidence="10">
    <location>
        <begin position="214"/>
        <end position="232"/>
    </location>
</feature>
<name>A0ABP9GD40_9ACTN</name>
<comment type="function">
    <text evidence="1">Part of the binding-protein-dependent transport system for phosphate; probably responsible for the translocation of the substrate across the membrane.</text>
</comment>
<proteinExistence type="inferred from homology"/>
<accession>A0ABP9GD40</accession>
<evidence type="ECO:0000256" key="5">
    <source>
        <dbReference type="ARBA" id="ARBA00022475"/>
    </source>
</evidence>
<dbReference type="InterPro" id="IPR051408">
    <property type="entry name" value="Phosphate_transprt_permease"/>
</dbReference>
<keyword evidence="6" id="KW-0592">Phosphate transport</keyword>
<evidence type="ECO:0000259" key="11">
    <source>
        <dbReference type="PROSITE" id="PS50928"/>
    </source>
</evidence>
<dbReference type="NCBIfam" id="TIGR00974">
    <property type="entry name" value="3a0107s02c"/>
    <property type="match status" value="1"/>
</dbReference>
<feature type="transmembrane region" description="Helical" evidence="10">
    <location>
        <begin position="89"/>
        <end position="115"/>
    </location>
</feature>
<feature type="transmembrane region" description="Helical" evidence="10">
    <location>
        <begin position="58"/>
        <end position="77"/>
    </location>
</feature>
<feature type="transmembrane region" description="Helical" evidence="10">
    <location>
        <begin position="339"/>
        <end position="360"/>
    </location>
</feature>
<evidence type="ECO:0000256" key="4">
    <source>
        <dbReference type="ARBA" id="ARBA00022448"/>
    </source>
</evidence>
<dbReference type="Pfam" id="PF00528">
    <property type="entry name" value="BPD_transp_1"/>
    <property type="match status" value="1"/>
</dbReference>
<feature type="domain" description="ABC transmembrane type-1" evidence="11">
    <location>
        <begin position="145"/>
        <end position="357"/>
    </location>
</feature>
<evidence type="ECO:0000256" key="10">
    <source>
        <dbReference type="RuleBase" id="RU363043"/>
    </source>
</evidence>
<dbReference type="Gene3D" id="1.10.3720.10">
    <property type="entry name" value="MetI-like"/>
    <property type="match status" value="1"/>
</dbReference>
<gene>
    <name evidence="12" type="primary">pstA</name>
    <name evidence="12" type="ORF">GCM10023224_20030</name>
</gene>
<dbReference type="PROSITE" id="PS50928">
    <property type="entry name" value="ABC_TM1"/>
    <property type="match status" value="1"/>
</dbReference>
<evidence type="ECO:0000256" key="2">
    <source>
        <dbReference type="ARBA" id="ARBA00004651"/>
    </source>
</evidence>
<keyword evidence="5 10" id="KW-1003">Cell membrane</keyword>
<keyword evidence="8 10" id="KW-1133">Transmembrane helix</keyword>
<evidence type="ECO:0000256" key="7">
    <source>
        <dbReference type="ARBA" id="ARBA00022692"/>
    </source>
</evidence>
<organism evidence="12 13">
    <name type="scientific">Streptomonospora halophila</name>
    <dbReference type="NCBI Taxonomy" id="427369"/>
    <lineage>
        <taxon>Bacteria</taxon>
        <taxon>Bacillati</taxon>
        <taxon>Actinomycetota</taxon>
        <taxon>Actinomycetes</taxon>
        <taxon>Streptosporangiales</taxon>
        <taxon>Nocardiopsidaceae</taxon>
        <taxon>Streptomonospora</taxon>
    </lineage>
</organism>
<evidence type="ECO:0000256" key="3">
    <source>
        <dbReference type="ARBA" id="ARBA00007069"/>
    </source>
</evidence>
<protein>
    <recommendedName>
        <fullName evidence="10">Phosphate transport system permease protein PstA</fullName>
    </recommendedName>
</protein>
<evidence type="ECO:0000256" key="8">
    <source>
        <dbReference type="ARBA" id="ARBA00022989"/>
    </source>
</evidence>
<dbReference type="SUPFAM" id="SSF161098">
    <property type="entry name" value="MetI-like"/>
    <property type="match status" value="1"/>
</dbReference>
<keyword evidence="4" id="KW-0813">Transport</keyword>
<dbReference type="PANTHER" id="PTHR42922:SF1">
    <property type="entry name" value="PHOSPHATE TRANSPORT SYSTEM PERMEASE PROTEIN PSTA"/>
    <property type="match status" value="1"/>
</dbReference>
<evidence type="ECO:0000313" key="12">
    <source>
        <dbReference type="EMBL" id="GAA4938748.1"/>
    </source>
</evidence>
<feature type="transmembrane region" description="Helical" evidence="10">
    <location>
        <begin position="182"/>
        <end position="208"/>
    </location>
</feature>
<evidence type="ECO:0000256" key="1">
    <source>
        <dbReference type="ARBA" id="ARBA00003510"/>
    </source>
</evidence>
<comment type="similarity">
    <text evidence="3 10">Belongs to the binding-protein-dependent transport system permease family. CysTW subfamily.</text>
</comment>
<dbReference type="EMBL" id="BAABIK010000009">
    <property type="protein sequence ID" value="GAA4938748.1"/>
    <property type="molecule type" value="Genomic_DNA"/>
</dbReference>
<feature type="transmembrane region" description="Helical" evidence="10">
    <location>
        <begin position="264"/>
        <end position="285"/>
    </location>
</feature>
<evidence type="ECO:0000256" key="9">
    <source>
        <dbReference type="ARBA" id="ARBA00023136"/>
    </source>
</evidence>
<evidence type="ECO:0000256" key="6">
    <source>
        <dbReference type="ARBA" id="ARBA00022592"/>
    </source>
</evidence>
<dbReference type="InterPro" id="IPR005672">
    <property type="entry name" value="Phosphate_PstA"/>
</dbReference>
<evidence type="ECO:0000313" key="13">
    <source>
        <dbReference type="Proteomes" id="UP001499993"/>
    </source>
</evidence>
<dbReference type="PANTHER" id="PTHR42922">
    <property type="entry name" value="PHOSPHATE TRANSPORT SYSTEM PERMEASE PROTEIN PSTA"/>
    <property type="match status" value="1"/>
</dbReference>
<dbReference type="InterPro" id="IPR035906">
    <property type="entry name" value="MetI-like_sf"/>
</dbReference>